<dbReference type="GO" id="GO:0005886">
    <property type="term" value="C:plasma membrane"/>
    <property type="evidence" value="ECO:0007669"/>
    <property type="project" value="UniProtKB-SubCell"/>
</dbReference>
<dbReference type="PANTHER" id="PTHR42755">
    <property type="entry name" value="3-DEOXY-MANNO-OCTULOSONATE CYTIDYLYLTRANSFERASE"/>
    <property type="match status" value="1"/>
</dbReference>
<dbReference type="PANTHER" id="PTHR42755:SF1">
    <property type="entry name" value="3-DEOXY-D-MANNO-OCTULOSONIC ACID TRANSFERASE, MITOCHONDRIAL-RELATED"/>
    <property type="match status" value="1"/>
</dbReference>
<evidence type="ECO:0000259" key="10">
    <source>
        <dbReference type="Pfam" id="PF04413"/>
    </source>
</evidence>
<keyword evidence="9" id="KW-1003">Cell membrane</keyword>
<feature type="transmembrane region" description="Helical" evidence="9">
    <location>
        <begin position="21"/>
        <end position="39"/>
    </location>
</feature>
<dbReference type="EC" id="2.4.99.12" evidence="2 9"/>
<dbReference type="EMBL" id="FTOE01000001">
    <property type="protein sequence ID" value="SIS42947.1"/>
    <property type="molecule type" value="Genomic_DNA"/>
</dbReference>
<evidence type="ECO:0000256" key="8">
    <source>
        <dbReference type="PIRSR" id="PIRSR639901-2"/>
    </source>
</evidence>
<evidence type="ECO:0000256" key="5">
    <source>
        <dbReference type="ARBA" id="ARBA00031445"/>
    </source>
</evidence>
<dbReference type="Gene3D" id="3.40.50.11720">
    <property type="entry name" value="3-Deoxy-D-manno-octulosonic-acid transferase, N-terminal domain"/>
    <property type="match status" value="1"/>
</dbReference>
<comment type="pathway">
    <text evidence="1 9">Bacterial outer membrane biogenesis; LPS core biosynthesis.</text>
</comment>
<dbReference type="GO" id="GO:0043842">
    <property type="term" value="F:Kdo transferase activity"/>
    <property type="evidence" value="ECO:0007669"/>
    <property type="project" value="UniProtKB-EC"/>
</dbReference>
<protein>
    <recommendedName>
        <fullName evidence="3 9">3-deoxy-D-manno-octulosonic acid transferase</fullName>
        <shortName evidence="9">Kdo transferase</shortName>
        <ecNumber evidence="2 9">2.4.99.12</ecNumber>
    </recommendedName>
    <alternativeName>
        <fullName evidence="5 9">Lipid IV(A) 3-deoxy-D-manno-octulosonic acid transferase</fullName>
    </alternativeName>
</protein>
<keyword evidence="9" id="KW-0472">Membrane</keyword>
<dbReference type="InterPro" id="IPR007507">
    <property type="entry name" value="Glycos_transf_N"/>
</dbReference>
<keyword evidence="12" id="KW-1185">Reference proteome</keyword>
<dbReference type="FunFam" id="3.40.50.11720:FF:000001">
    <property type="entry name" value="3-deoxy-D-manno-octulosonic acid transferase"/>
    <property type="match status" value="1"/>
</dbReference>
<dbReference type="GO" id="GO:0009245">
    <property type="term" value="P:lipid A biosynthetic process"/>
    <property type="evidence" value="ECO:0007669"/>
    <property type="project" value="TreeGrafter"/>
</dbReference>
<dbReference type="InterPro" id="IPR038107">
    <property type="entry name" value="Glycos_transf_N_sf"/>
</dbReference>
<evidence type="ECO:0000256" key="6">
    <source>
        <dbReference type="ARBA" id="ARBA00049183"/>
    </source>
</evidence>
<gene>
    <name evidence="11" type="ORF">SAMN05421760_101440</name>
</gene>
<keyword evidence="4 9" id="KW-0808">Transferase</keyword>
<dbReference type="SUPFAM" id="SSF53756">
    <property type="entry name" value="UDP-Glycosyltransferase/glycogen phosphorylase"/>
    <property type="match status" value="1"/>
</dbReference>
<organism evidence="11 12">
    <name type="scientific">Neptunomonas antarctica</name>
    <dbReference type="NCBI Taxonomy" id="619304"/>
    <lineage>
        <taxon>Bacteria</taxon>
        <taxon>Pseudomonadati</taxon>
        <taxon>Pseudomonadota</taxon>
        <taxon>Gammaproteobacteria</taxon>
        <taxon>Oceanospirillales</taxon>
        <taxon>Oceanospirillaceae</taxon>
        <taxon>Neptunomonas</taxon>
    </lineage>
</organism>
<evidence type="ECO:0000256" key="3">
    <source>
        <dbReference type="ARBA" id="ARBA00019077"/>
    </source>
</evidence>
<feature type="site" description="Transition state stabilizer" evidence="8">
    <location>
        <position position="149"/>
    </location>
</feature>
<name>A0A1N7J108_9GAMM</name>
<dbReference type="STRING" id="619304.SAMN05421760_101440"/>
<comment type="catalytic activity">
    <reaction evidence="6 9">
        <text>lipid IVA (E. coli) + CMP-3-deoxy-beta-D-manno-octulosonate = alpha-Kdo-(2-&gt;6)-lipid IVA (E. coli) + CMP + H(+)</text>
        <dbReference type="Rhea" id="RHEA:28066"/>
        <dbReference type="ChEBI" id="CHEBI:15378"/>
        <dbReference type="ChEBI" id="CHEBI:58603"/>
        <dbReference type="ChEBI" id="CHEBI:60364"/>
        <dbReference type="ChEBI" id="CHEBI:60377"/>
        <dbReference type="ChEBI" id="CHEBI:85987"/>
        <dbReference type="EC" id="2.4.99.12"/>
    </reaction>
</comment>
<evidence type="ECO:0000256" key="7">
    <source>
        <dbReference type="PIRSR" id="PIRSR639901-1"/>
    </source>
</evidence>
<feature type="site" description="Transition state stabilizer" evidence="8">
    <location>
        <position position="227"/>
    </location>
</feature>
<dbReference type="GO" id="GO:0009244">
    <property type="term" value="P:lipopolysaccharide core region biosynthetic process"/>
    <property type="evidence" value="ECO:0007669"/>
    <property type="project" value="UniProtKB-UniRule"/>
</dbReference>
<evidence type="ECO:0000256" key="9">
    <source>
        <dbReference type="RuleBase" id="RU365103"/>
    </source>
</evidence>
<evidence type="ECO:0000256" key="2">
    <source>
        <dbReference type="ARBA" id="ARBA00012621"/>
    </source>
</evidence>
<dbReference type="InterPro" id="IPR039901">
    <property type="entry name" value="Kdotransferase"/>
</dbReference>
<sequence length="441" mass="48933">MHSSIKCSSVNRRMINWRRHLYTLLFYLLVPLLLMRLWWRGRKASGYRERWWQRFGFVAVVDAPDKPKPLWIHAVSVGETIAIAPLVERLLGDYPALPIIITSMTPTGAERVQALFGERVLHYYCPYDLPDVICRFLARVKPRGCLIVETELWPNMIAGCQRAGVPVMVANARLSERSAKGYLRLAGLAKQMLSGLTLLVTQHQSDADRFQQLGMPADKILVSGSIKFDIEIDAASQAQGRLLRQELGNRFTVILASSHEDEEDQLLATLSPLWSHYPDLLIMIVPRHPERFESVCQTCFGYSANVVRRSEMSRITPGNTTRIYLGDTMGDLMKLYAAADVAVMGGSFSNVGGHNPLEPAVLGLPVIMGPHYFNFSAISDAMTQAGGMLLVPNMAAVAELLPSFVEVPSAVCEAGAKAASYADSQRGALDRLYQEVTARLL</sequence>
<dbReference type="Pfam" id="PF04413">
    <property type="entry name" value="Glycos_transf_N"/>
    <property type="match status" value="1"/>
</dbReference>
<comment type="similarity">
    <text evidence="9">Belongs to the glycosyltransferase group 1 family.</text>
</comment>
<accession>A0A1N7J108</accession>
<dbReference type="UniPathway" id="UPA00958"/>
<keyword evidence="9" id="KW-0448">Lipopolysaccharide biosynthesis</keyword>
<dbReference type="Proteomes" id="UP000185999">
    <property type="component" value="Unassembled WGS sequence"/>
</dbReference>
<dbReference type="AlphaFoldDB" id="A0A1N7J108"/>
<feature type="active site" description="Proton acceptor" evidence="7">
    <location>
        <position position="79"/>
    </location>
</feature>
<reference evidence="12" key="1">
    <citation type="submission" date="2017-01" db="EMBL/GenBank/DDBJ databases">
        <authorList>
            <person name="Varghese N."/>
            <person name="Submissions S."/>
        </authorList>
    </citation>
    <scope>NUCLEOTIDE SEQUENCE [LARGE SCALE GENOMIC DNA]</scope>
    <source>
        <strain evidence="12">DSM 22306</strain>
    </source>
</reference>
<dbReference type="NCBIfam" id="NF004388">
    <property type="entry name" value="PRK05749.1-4"/>
    <property type="match status" value="1"/>
</dbReference>
<evidence type="ECO:0000313" key="12">
    <source>
        <dbReference type="Proteomes" id="UP000185999"/>
    </source>
</evidence>
<evidence type="ECO:0000256" key="1">
    <source>
        <dbReference type="ARBA" id="ARBA00004713"/>
    </source>
</evidence>
<comment type="subcellular location">
    <subcellularLocation>
        <location evidence="9">Cell membrane</location>
    </subcellularLocation>
</comment>
<keyword evidence="9" id="KW-1133">Transmembrane helix</keyword>
<keyword evidence="9" id="KW-0812">Transmembrane</keyword>
<proteinExistence type="inferred from homology"/>
<feature type="domain" description="3-deoxy-D-manno-octulosonic-acid transferase N-terminal" evidence="10">
    <location>
        <begin position="49"/>
        <end position="230"/>
    </location>
</feature>
<evidence type="ECO:0000313" key="11">
    <source>
        <dbReference type="EMBL" id="SIS42947.1"/>
    </source>
</evidence>
<dbReference type="Gene3D" id="3.40.50.2000">
    <property type="entry name" value="Glycogen Phosphorylase B"/>
    <property type="match status" value="1"/>
</dbReference>
<comment type="function">
    <text evidence="9">Involved in lipopolysaccharide (LPS) biosynthesis. Catalyzes the transfer of 3-deoxy-D-manno-octulosonate (Kdo) residue(s) from CMP-Kdo to lipid IV(A), the tetraacyldisaccharide-1,4'-bisphosphate precursor of lipid A.</text>
</comment>
<evidence type="ECO:0000256" key="4">
    <source>
        <dbReference type="ARBA" id="ARBA00022679"/>
    </source>
</evidence>